<accession>A0A077WM60</accession>
<dbReference type="InterPro" id="IPR014729">
    <property type="entry name" value="Rossmann-like_a/b/a_fold"/>
</dbReference>
<dbReference type="AlphaFoldDB" id="A0A077WM60"/>
<dbReference type="Gene3D" id="3.40.50.620">
    <property type="entry name" value="HUPs"/>
    <property type="match status" value="1"/>
</dbReference>
<dbReference type="InterPro" id="IPR006015">
    <property type="entry name" value="Universal_stress_UspA"/>
</dbReference>
<gene>
    <name evidence="3" type="ORF">LRAMOSA01701</name>
</gene>
<dbReference type="Pfam" id="PF00582">
    <property type="entry name" value="Usp"/>
    <property type="match status" value="1"/>
</dbReference>
<feature type="compositionally biased region" description="Basic and acidic residues" evidence="1">
    <location>
        <begin position="170"/>
        <end position="180"/>
    </location>
</feature>
<evidence type="ECO:0000259" key="2">
    <source>
        <dbReference type="Pfam" id="PF00582"/>
    </source>
</evidence>
<reference evidence="3" key="1">
    <citation type="journal article" date="2014" name="Genome Announc.">
        <title>De novo whole-genome sequence and genome annotation of Lichtheimia ramosa.</title>
        <authorList>
            <person name="Linde J."/>
            <person name="Schwartze V."/>
            <person name="Binder U."/>
            <person name="Lass-Florl C."/>
            <person name="Voigt K."/>
            <person name="Horn F."/>
        </authorList>
    </citation>
    <scope>NUCLEOTIDE SEQUENCE</scope>
    <source>
        <strain evidence="3">JMRC FSU:6197</strain>
    </source>
</reference>
<dbReference type="SUPFAM" id="SSF52402">
    <property type="entry name" value="Adenine nucleotide alpha hydrolases-like"/>
    <property type="match status" value="1"/>
</dbReference>
<feature type="compositionally biased region" description="Basic residues" evidence="1">
    <location>
        <begin position="181"/>
        <end position="193"/>
    </location>
</feature>
<dbReference type="PANTHER" id="PTHR31964">
    <property type="entry name" value="ADENINE NUCLEOTIDE ALPHA HYDROLASES-LIKE SUPERFAMILY PROTEIN"/>
    <property type="match status" value="1"/>
</dbReference>
<evidence type="ECO:0000313" key="3">
    <source>
        <dbReference type="EMBL" id="CDS07752.1"/>
    </source>
</evidence>
<dbReference type="CDD" id="cd23659">
    <property type="entry name" value="USP_At3g01520-like"/>
    <property type="match status" value="1"/>
</dbReference>
<sequence>MSKRDTRRDTIVEHYPLVEGQQQVDIQRVVVISIDPNSAKYVIDWAVDNFIQPSKDLVVLVHVRLLEMPMAPYADSAGYMDDAAEERKEESHDLLKEYASGLWNKQIACKAVSMIGDPKAEIVRKVQETNADVLIMGSRNMGTIRRTLLGSVSDHCVHHAPSTVIIAKAPAEREDESNKDTRRRSFLQRIRSK</sequence>
<proteinExistence type="predicted"/>
<dbReference type="PRINTS" id="PR01438">
    <property type="entry name" value="UNVRSLSTRESS"/>
</dbReference>
<dbReference type="InterPro" id="IPR006016">
    <property type="entry name" value="UspA"/>
</dbReference>
<feature type="domain" description="UspA" evidence="2">
    <location>
        <begin position="29"/>
        <end position="168"/>
    </location>
</feature>
<dbReference type="PANTHER" id="PTHR31964:SF113">
    <property type="entry name" value="USPA DOMAIN-CONTAINING PROTEIN"/>
    <property type="match status" value="1"/>
</dbReference>
<name>A0A077WM60_9FUNG</name>
<protein>
    <recommendedName>
        <fullName evidence="2">UspA domain-containing protein</fullName>
    </recommendedName>
</protein>
<organism evidence="3">
    <name type="scientific">Lichtheimia ramosa</name>
    <dbReference type="NCBI Taxonomy" id="688394"/>
    <lineage>
        <taxon>Eukaryota</taxon>
        <taxon>Fungi</taxon>
        <taxon>Fungi incertae sedis</taxon>
        <taxon>Mucoromycota</taxon>
        <taxon>Mucoromycotina</taxon>
        <taxon>Mucoromycetes</taxon>
        <taxon>Mucorales</taxon>
        <taxon>Lichtheimiaceae</taxon>
        <taxon>Lichtheimia</taxon>
    </lineage>
</organism>
<dbReference type="EMBL" id="LK023324">
    <property type="protein sequence ID" value="CDS07752.1"/>
    <property type="molecule type" value="Genomic_DNA"/>
</dbReference>
<evidence type="ECO:0000256" key="1">
    <source>
        <dbReference type="SAM" id="MobiDB-lite"/>
    </source>
</evidence>
<dbReference type="OrthoDB" id="843225at2759"/>
<feature type="region of interest" description="Disordered" evidence="1">
    <location>
        <begin position="169"/>
        <end position="193"/>
    </location>
</feature>